<dbReference type="PANTHER" id="PTHR30376">
    <property type="entry name" value="SIGMA FACTOR RPOH HEAT SHOCK RELATED"/>
    <property type="match status" value="1"/>
</dbReference>
<dbReference type="InterPro" id="IPR000943">
    <property type="entry name" value="RNA_pol_sigma70"/>
</dbReference>
<dbReference type="Proteomes" id="UP000254802">
    <property type="component" value="Unassembled WGS sequence"/>
</dbReference>
<evidence type="ECO:0000259" key="2">
    <source>
        <dbReference type="PROSITE" id="PS00716"/>
    </source>
</evidence>
<dbReference type="AlphaFoldDB" id="A0A378MUM7"/>
<dbReference type="SUPFAM" id="SSF88659">
    <property type="entry name" value="Sigma3 and sigma4 domains of RNA polymerase sigma factors"/>
    <property type="match status" value="1"/>
</dbReference>
<feature type="domain" description="RNA polymerase sigma-70" evidence="2">
    <location>
        <begin position="19"/>
        <end position="45"/>
    </location>
</feature>
<proteinExistence type="inferred from homology"/>
<sequence>MNVAKTSSKTRWLDDNKATLQDLADKYNISAERVRQLENAALKKIKEAISLDG</sequence>
<evidence type="ECO:0000313" key="4">
    <source>
        <dbReference type="Proteomes" id="UP000254802"/>
    </source>
</evidence>
<dbReference type="InterPro" id="IPR050813">
    <property type="entry name" value="Sigma-70_Factor"/>
</dbReference>
<dbReference type="EMBL" id="UGPN01000002">
    <property type="protein sequence ID" value="STY59065.1"/>
    <property type="molecule type" value="Genomic_DNA"/>
</dbReference>
<reference evidence="3 4" key="1">
    <citation type="submission" date="2018-06" db="EMBL/GenBank/DDBJ databases">
        <authorList>
            <consortium name="Pathogen Informatics"/>
            <person name="Doyle S."/>
        </authorList>
    </citation>
    <scope>NUCLEOTIDE SEQUENCE [LARGE SCALE GENOMIC DNA]</scope>
    <source>
        <strain evidence="3 4">NCTC10638</strain>
    </source>
</reference>
<dbReference type="PANTHER" id="PTHR30376:SF3">
    <property type="entry name" value="RNA POLYMERASE SIGMA FACTOR RPOH"/>
    <property type="match status" value="1"/>
</dbReference>
<dbReference type="InterPro" id="IPR036388">
    <property type="entry name" value="WH-like_DNA-bd_sf"/>
</dbReference>
<dbReference type="PRINTS" id="PR00046">
    <property type="entry name" value="SIGMA70FCT"/>
</dbReference>
<gene>
    <name evidence="3" type="primary">rpoH_1</name>
    <name evidence="3" type="ORF">NCTC10638_00211</name>
</gene>
<dbReference type="Gene3D" id="1.10.10.10">
    <property type="entry name" value="Winged helix-like DNA-binding domain superfamily/Winged helix DNA-binding domain"/>
    <property type="match status" value="1"/>
</dbReference>
<comment type="similarity">
    <text evidence="1">Belongs to the sigma-70 factor family.</text>
</comment>
<accession>A0A378MUM7</accession>
<keyword evidence="3" id="KW-0346">Stress response</keyword>
<evidence type="ECO:0000256" key="1">
    <source>
        <dbReference type="ARBA" id="ARBA00007788"/>
    </source>
</evidence>
<dbReference type="InterPro" id="IPR013324">
    <property type="entry name" value="RNA_pol_sigma_r3/r4-like"/>
</dbReference>
<organism evidence="3 4">
    <name type="scientific">Mannheimia haemolytica</name>
    <name type="common">Pasteurella haemolytica</name>
    <dbReference type="NCBI Taxonomy" id="75985"/>
    <lineage>
        <taxon>Bacteria</taxon>
        <taxon>Pseudomonadati</taxon>
        <taxon>Pseudomonadota</taxon>
        <taxon>Gammaproteobacteria</taxon>
        <taxon>Pasteurellales</taxon>
        <taxon>Pasteurellaceae</taxon>
        <taxon>Mannheimia</taxon>
    </lineage>
</organism>
<name>A0A378MUM7_MANHA</name>
<dbReference type="InterPro" id="IPR007630">
    <property type="entry name" value="RNA_pol_sigma70_r4"/>
</dbReference>
<dbReference type="GO" id="GO:0006352">
    <property type="term" value="P:DNA-templated transcription initiation"/>
    <property type="evidence" value="ECO:0007669"/>
    <property type="project" value="InterPro"/>
</dbReference>
<protein>
    <submittedName>
        <fullName evidence="3">Heat shock regulatory protein F33.4</fullName>
    </submittedName>
</protein>
<dbReference type="PROSITE" id="PS00716">
    <property type="entry name" value="SIGMA70_2"/>
    <property type="match status" value="1"/>
</dbReference>
<evidence type="ECO:0000313" key="3">
    <source>
        <dbReference type="EMBL" id="STY59065.1"/>
    </source>
</evidence>
<dbReference type="GO" id="GO:0003700">
    <property type="term" value="F:DNA-binding transcription factor activity"/>
    <property type="evidence" value="ECO:0007669"/>
    <property type="project" value="InterPro"/>
</dbReference>
<dbReference type="Pfam" id="PF04545">
    <property type="entry name" value="Sigma70_r4"/>
    <property type="match status" value="1"/>
</dbReference>